<dbReference type="RefSeq" id="WP_201432318.1">
    <property type="nucleotide sequence ID" value="NZ_JAEQBW010000009.1"/>
</dbReference>
<keyword evidence="3" id="KW-1185">Reference proteome</keyword>
<feature type="transmembrane region" description="Helical" evidence="1">
    <location>
        <begin position="91"/>
        <end position="107"/>
    </location>
</feature>
<comment type="caution">
    <text evidence="2">The sequence shown here is derived from an EMBL/GenBank/DDBJ whole genome shotgun (WGS) entry which is preliminary data.</text>
</comment>
<keyword evidence="1" id="KW-0812">Transmembrane</keyword>
<sequence length="110" mass="12977">MKIPSIFRLPRHQRFEIKPRYYDPVKEDIDKRTSRIRQEMKYEASGNRTESIREAYSAGRKANKSADLFQILMVGIISVALGGYIFYGANVYFALLLLIPLYIFLRRKKR</sequence>
<reference evidence="2" key="1">
    <citation type="submission" date="2021-01" db="EMBL/GenBank/DDBJ databases">
        <title>Marivirga aurantiaca sp. nov., isolated from intertidal surface sediments.</title>
        <authorList>
            <person name="Zhang M."/>
        </authorList>
    </citation>
    <scope>NUCLEOTIDE SEQUENCE</scope>
    <source>
        <strain evidence="2">S37H4</strain>
    </source>
</reference>
<evidence type="ECO:0000256" key="1">
    <source>
        <dbReference type="SAM" id="Phobius"/>
    </source>
</evidence>
<evidence type="ECO:0000313" key="3">
    <source>
        <dbReference type="Proteomes" id="UP000611723"/>
    </source>
</evidence>
<keyword evidence="1" id="KW-1133">Transmembrane helix</keyword>
<gene>
    <name evidence="2" type="ORF">JKA74_16430</name>
</gene>
<dbReference type="AlphaFoldDB" id="A0A935CAM9"/>
<accession>A0A935CAM9</accession>
<dbReference type="Proteomes" id="UP000611723">
    <property type="component" value="Unassembled WGS sequence"/>
</dbReference>
<name>A0A935CAM9_9BACT</name>
<organism evidence="2 3">
    <name type="scientific">Marivirga aurantiaca</name>
    <dbReference type="NCBI Taxonomy" id="2802615"/>
    <lineage>
        <taxon>Bacteria</taxon>
        <taxon>Pseudomonadati</taxon>
        <taxon>Bacteroidota</taxon>
        <taxon>Cytophagia</taxon>
        <taxon>Cytophagales</taxon>
        <taxon>Marivirgaceae</taxon>
        <taxon>Marivirga</taxon>
    </lineage>
</organism>
<dbReference type="EMBL" id="JAEQBW010000009">
    <property type="protein sequence ID" value="MBK6266634.1"/>
    <property type="molecule type" value="Genomic_DNA"/>
</dbReference>
<keyword evidence="1" id="KW-0472">Membrane</keyword>
<proteinExistence type="predicted"/>
<evidence type="ECO:0000313" key="2">
    <source>
        <dbReference type="EMBL" id="MBK6266634.1"/>
    </source>
</evidence>
<protein>
    <submittedName>
        <fullName evidence="2">Uncharacterized protein</fullName>
    </submittedName>
</protein>